<evidence type="ECO:0000256" key="5">
    <source>
        <dbReference type="ARBA" id="ARBA00012596"/>
    </source>
</evidence>
<reference evidence="17 18" key="1">
    <citation type="submission" date="2019-03" db="EMBL/GenBank/DDBJ databases">
        <title>Sequencing 25 genomes of Wallemia mellicola.</title>
        <authorList>
            <person name="Gostincar C."/>
        </authorList>
    </citation>
    <scope>NUCLEOTIDE SEQUENCE [LARGE SCALE GENOMIC DNA]</scope>
    <source>
        <strain evidence="15 18">EXF-1262</strain>
        <strain evidence="14 19">EXF-6152</strain>
        <strain evidence="16 17">EXF-8738</strain>
    </source>
</reference>
<evidence type="ECO:0000256" key="9">
    <source>
        <dbReference type="ARBA" id="ARBA00022842"/>
    </source>
</evidence>
<evidence type="ECO:0000256" key="7">
    <source>
        <dbReference type="ARBA" id="ARBA00022692"/>
    </source>
</evidence>
<dbReference type="GO" id="GO:1904423">
    <property type="term" value="C:dehydrodolichyl diphosphate synthase complex"/>
    <property type="evidence" value="ECO:0007669"/>
    <property type="project" value="InterPro"/>
</dbReference>
<keyword evidence="10" id="KW-1133">Transmembrane helix</keyword>
<comment type="catalytic activity">
    <reaction evidence="12">
        <text>n isopentenyl diphosphate + (2E,6E)-farnesyl diphosphate = a di-trans,poly-cis-polyprenyl diphosphate + n diphosphate</text>
        <dbReference type="Rhea" id="RHEA:53008"/>
        <dbReference type="Rhea" id="RHEA-COMP:19494"/>
        <dbReference type="ChEBI" id="CHEBI:33019"/>
        <dbReference type="ChEBI" id="CHEBI:128769"/>
        <dbReference type="ChEBI" id="CHEBI:136960"/>
        <dbReference type="ChEBI" id="CHEBI:175763"/>
        <dbReference type="EC" id="2.5.1.87"/>
    </reaction>
</comment>
<dbReference type="UniPathway" id="UPA00378"/>
<evidence type="ECO:0000256" key="4">
    <source>
        <dbReference type="ARBA" id="ARBA00005432"/>
    </source>
</evidence>
<comment type="caution">
    <text evidence="15">The sequence shown here is derived from an EMBL/GenBank/DDBJ whole genome shotgun (WGS) entry which is preliminary data.</text>
</comment>
<evidence type="ECO:0000256" key="8">
    <source>
        <dbReference type="ARBA" id="ARBA00022824"/>
    </source>
</evidence>
<dbReference type="EMBL" id="SPRO01000069">
    <property type="protein sequence ID" value="TIC24549.1"/>
    <property type="molecule type" value="Genomic_DNA"/>
</dbReference>
<comment type="similarity">
    <text evidence="4">Belongs to the UPP synthase family.</text>
</comment>
<dbReference type="GO" id="GO:0005789">
    <property type="term" value="C:endoplasmic reticulum membrane"/>
    <property type="evidence" value="ECO:0007669"/>
    <property type="project" value="UniProtKB-SubCell"/>
</dbReference>
<evidence type="ECO:0000256" key="2">
    <source>
        <dbReference type="ARBA" id="ARBA00004586"/>
    </source>
</evidence>
<dbReference type="Proteomes" id="UP000307169">
    <property type="component" value="Unassembled WGS sequence"/>
</dbReference>
<keyword evidence="7" id="KW-0812">Transmembrane</keyword>
<dbReference type="PANTHER" id="PTHR21528">
    <property type="entry name" value="DEHYDRODOLICHYL DIPHOSPHATE SYNTHASE COMPLEX SUBUNIT NUS1"/>
    <property type="match status" value="1"/>
</dbReference>
<feature type="region of interest" description="Disordered" evidence="13">
    <location>
        <begin position="111"/>
        <end position="131"/>
    </location>
</feature>
<dbReference type="PANTHER" id="PTHR21528:SF0">
    <property type="entry name" value="DEHYDRODOLICHYL DIPHOSPHATE SYNTHASE COMPLEX SUBUNIT NUS1"/>
    <property type="match status" value="1"/>
</dbReference>
<evidence type="ECO:0000256" key="11">
    <source>
        <dbReference type="ARBA" id="ARBA00023136"/>
    </source>
</evidence>
<dbReference type="Proteomes" id="UP000305647">
    <property type="component" value="Unassembled WGS sequence"/>
</dbReference>
<evidence type="ECO:0000256" key="6">
    <source>
        <dbReference type="ARBA" id="ARBA00022679"/>
    </source>
</evidence>
<keyword evidence="9" id="KW-0460">Magnesium</keyword>
<evidence type="ECO:0000313" key="16">
    <source>
        <dbReference type="EMBL" id="TIC24549.1"/>
    </source>
</evidence>
<protein>
    <recommendedName>
        <fullName evidence="5">ditrans,polycis-polyprenyl diphosphate synthase [(2E,6E)-farnesyldiphosphate specific]</fullName>
        <ecNumber evidence="5">2.5.1.87</ecNumber>
    </recommendedName>
</protein>
<evidence type="ECO:0000313" key="14">
    <source>
        <dbReference type="EMBL" id="TIB75440.1"/>
    </source>
</evidence>
<accession>A0A4T0MPJ0</accession>
<evidence type="ECO:0000256" key="1">
    <source>
        <dbReference type="ARBA" id="ARBA00001946"/>
    </source>
</evidence>
<evidence type="ECO:0000313" key="15">
    <source>
        <dbReference type="EMBL" id="TIB96269.1"/>
    </source>
</evidence>
<name>A0A4T0MPJ0_9BASI</name>
<evidence type="ECO:0000313" key="19">
    <source>
        <dbReference type="Proteomes" id="UP000310685"/>
    </source>
</evidence>
<dbReference type="EMBL" id="SPRH01000067">
    <property type="protein sequence ID" value="TIB96269.1"/>
    <property type="molecule type" value="Genomic_DNA"/>
</dbReference>
<dbReference type="InterPro" id="IPR038887">
    <property type="entry name" value="Nus1/NgBR"/>
</dbReference>
<evidence type="ECO:0000313" key="17">
    <source>
        <dbReference type="Proteomes" id="UP000305647"/>
    </source>
</evidence>
<dbReference type="InterPro" id="IPR036424">
    <property type="entry name" value="UPP_synth-like_sf"/>
</dbReference>
<evidence type="ECO:0000256" key="12">
    <source>
        <dbReference type="ARBA" id="ARBA00047353"/>
    </source>
</evidence>
<evidence type="ECO:0000256" key="13">
    <source>
        <dbReference type="SAM" id="MobiDB-lite"/>
    </source>
</evidence>
<dbReference type="GO" id="GO:0045547">
    <property type="term" value="F:ditrans,polycis-polyprenyl diphosphate synthase [(2E,6E)-farnesyl diphosphate specific] activity"/>
    <property type="evidence" value="ECO:0007669"/>
    <property type="project" value="UniProtKB-EC"/>
</dbReference>
<dbReference type="Proteomes" id="UP000310685">
    <property type="component" value="Unassembled WGS sequence"/>
</dbReference>
<dbReference type="EC" id="2.5.1.87" evidence="5"/>
<dbReference type="EMBL" id="SPRC01000063">
    <property type="protein sequence ID" value="TIB75440.1"/>
    <property type="molecule type" value="Genomic_DNA"/>
</dbReference>
<gene>
    <name evidence="16" type="ORF">E3Q10_04007</name>
    <name evidence="15" type="ORF">E3Q17_03914</name>
    <name evidence="14" type="ORF">E3Q22_04001</name>
</gene>
<comment type="subcellular location">
    <subcellularLocation>
        <location evidence="2">Endoplasmic reticulum membrane</location>
    </subcellularLocation>
</comment>
<evidence type="ECO:0000313" key="18">
    <source>
        <dbReference type="Proteomes" id="UP000307169"/>
    </source>
</evidence>
<sequence>MQLVAILKKTLLLALLIFLHVLHLSVQLFKSLKAALRLRKSYNVQAPRTLAVVLILNEYKGLWKRDKQLQWLIDSAKNATRWCENHGVQQLTIYEHTGTLKKYYNDVDVEDTSTDTPPLSPPPTPTLTPQSLGSIKKSTVSVRLLSGDEATERFFKVAADVQKEEFSSHTQRIAFTDSLMKRWYKHDDPELIVVHHLQPSFISKCLQVKGFPPWQLRVGEIYHEKYRLPFSRGALSEDVLTRALYSYGKVEQRLGK</sequence>
<keyword evidence="8" id="KW-0256">Endoplasmic reticulum</keyword>
<evidence type="ECO:0000256" key="3">
    <source>
        <dbReference type="ARBA" id="ARBA00004922"/>
    </source>
</evidence>
<proteinExistence type="inferred from homology"/>
<comment type="cofactor">
    <cofactor evidence="1">
        <name>Mg(2+)</name>
        <dbReference type="ChEBI" id="CHEBI:18420"/>
    </cofactor>
</comment>
<keyword evidence="6" id="KW-0808">Transferase</keyword>
<evidence type="ECO:0000256" key="10">
    <source>
        <dbReference type="ARBA" id="ARBA00022989"/>
    </source>
</evidence>
<keyword evidence="11" id="KW-0472">Membrane</keyword>
<dbReference type="SUPFAM" id="SSF64005">
    <property type="entry name" value="Undecaprenyl diphosphate synthase"/>
    <property type="match status" value="1"/>
</dbReference>
<organism evidence="15 18">
    <name type="scientific">Wallemia mellicola</name>
    <dbReference type="NCBI Taxonomy" id="1708541"/>
    <lineage>
        <taxon>Eukaryota</taxon>
        <taxon>Fungi</taxon>
        <taxon>Dikarya</taxon>
        <taxon>Basidiomycota</taxon>
        <taxon>Wallemiomycotina</taxon>
        <taxon>Wallemiomycetes</taxon>
        <taxon>Wallemiales</taxon>
        <taxon>Wallemiaceae</taxon>
        <taxon>Wallemia</taxon>
    </lineage>
</organism>
<dbReference type="AlphaFoldDB" id="A0A4T0MPJ0"/>
<comment type="pathway">
    <text evidence="3">Protein modification; protein glycosylation.</text>
</comment>